<dbReference type="Gene3D" id="3.40.50.1000">
    <property type="entry name" value="HAD superfamily/HAD-like"/>
    <property type="match status" value="1"/>
</dbReference>
<dbReference type="SUPFAM" id="SSF56784">
    <property type="entry name" value="HAD-like"/>
    <property type="match status" value="1"/>
</dbReference>
<dbReference type="InterPro" id="IPR023198">
    <property type="entry name" value="PGP-like_dom2"/>
</dbReference>
<keyword evidence="6" id="KW-1185">Reference proteome</keyword>
<dbReference type="EMBL" id="VNFH01000007">
    <property type="protein sequence ID" value="TVU69693.1"/>
    <property type="molecule type" value="Genomic_DNA"/>
</dbReference>
<dbReference type="Proteomes" id="UP000319941">
    <property type="component" value="Unassembled WGS sequence"/>
</dbReference>
<gene>
    <name evidence="5" type="ORF">FQP86_11355</name>
</gene>
<dbReference type="Pfam" id="PF13419">
    <property type="entry name" value="HAD_2"/>
    <property type="match status" value="1"/>
</dbReference>
<evidence type="ECO:0000256" key="4">
    <source>
        <dbReference type="ARBA" id="ARBA00023277"/>
    </source>
</evidence>
<dbReference type="NCBIfam" id="TIGR01549">
    <property type="entry name" value="HAD-SF-IA-v1"/>
    <property type="match status" value="1"/>
</dbReference>
<dbReference type="GO" id="GO:0006281">
    <property type="term" value="P:DNA repair"/>
    <property type="evidence" value="ECO:0007669"/>
    <property type="project" value="TreeGrafter"/>
</dbReference>
<evidence type="ECO:0000313" key="5">
    <source>
        <dbReference type="EMBL" id="TVU69693.1"/>
    </source>
</evidence>
<dbReference type="InterPro" id="IPR036412">
    <property type="entry name" value="HAD-like_sf"/>
</dbReference>
<evidence type="ECO:0000313" key="6">
    <source>
        <dbReference type="Proteomes" id="UP000319941"/>
    </source>
</evidence>
<dbReference type="PANTHER" id="PTHR43434">
    <property type="entry name" value="PHOSPHOGLYCOLATE PHOSPHATASE"/>
    <property type="match status" value="1"/>
</dbReference>
<dbReference type="AlphaFoldDB" id="A0A558HKN0"/>
<reference evidence="5 6" key="1">
    <citation type="submission" date="2019-07" db="EMBL/GenBank/DDBJ databases">
        <title>Diversity of Bacteria from Kongsfjorden, Arctic.</title>
        <authorList>
            <person name="Yu Y."/>
        </authorList>
    </citation>
    <scope>NUCLEOTIDE SEQUENCE [LARGE SCALE GENOMIC DNA]</scope>
    <source>
        <strain evidence="5 6">SM1923</strain>
    </source>
</reference>
<dbReference type="GO" id="GO:0008967">
    <property type="term" value="F:phosphoglycolate phosphatase activity"/>
    <property type="evidence" value="ECO:0007669"/>
    <property type="project" value="TreeGrafter"/>
</dbReference>
<sequence length="228" mass="24816">MSLPAALPRPAALIFDLDGTLVDTAPDLARATNELRQHHGLPLLDYDVIRAEVSHGGSALVMLALGFALEHPQHAEERTRLLAFYANDVAAESVLFPGYDVLIAACERASLPWGIVTNKPRQFAAPLIEALQLTPGCLLCADDLPVKKPHPEPLWEAARRLNAEATECWYLGDHDHDMQAARAAGMLAVAVRYGYVRIGDDVDAWPADVWFDTSEEVVNAALRAAGLH</sequence>
<dbReference type="InterPro" id="IPR023214">
    <property type="entry name" value="HAD_sf"/>
</dbReference>
<keyword evidence="2 5" id="KW-0378">Hydrolase</keyword>
<evidence type="ECO:0000256" key="1">
    <source>
        <dbReference type="ARBA" id="ARBA00022723"/>
    </source>
</evidence>
<keyword evidence="1" id="KW-0479">Metal-binding</keyword>
<comment type="caution">
    <text evidence="5">The sequence shown here is derived from an EMBL/GenBank/DDBJ whole genome shotgun (WGS) entry which is preliminary data.</text>
</comment>
<dbReference type="InterPro" id="IPR050155">
    <property type="entry name" value="HAD-like_hydrolase_sf"/>
</dbReference>
<name>A0A558HKN0_9GAMM</name>
<dbReference type="GO" id="GO:0046872">
    <property type="term" value="F:metal ion binding"/>
    <property type="evidence" value="ECO:0007669"/>
    <property type="project" value="UniProtKB-KW"/>
</dbReference>
<evidence type="ECO:0000256" key="3">
    <source>
        <dbReference type="ARBA" id="ARBA00022842"/>
    </source>
</evidence>
<keyword evidence="4" id="KW-0119">Carbohydrate metabolism</keyword>
<dbReference type="OrthoDB" id="9776368at2"/>
<dbReference type="SFLD" id="SFLDG01129">
    <property type="entry name" value="C1.5:_HAD__Beta-PGM__Phosphata"/>
    <property type="match status" value="1"/>
</dbReference>
<dbReference type="Gene3D" id="1.10.150.240">
    <property type="entry name" value="Putative phosphatase, domain 2"/>
    <property type="match status" value="1"/>
</dbReference>
<dbReference type="SFLD" id="SFLDS00003">
    <property type="entry name" value="Haloacid_Dehalogenase"/>
    <property type="match status" value="1"/>
</dbReference>
<dbReference type="InterPro" id="IPR041492">
    <property type="entry name" value="HAD_2"/>
</dbReference>
<dbReference type="GO" id="GO:0005829">
    <property type="term" value="C:cytosol"/>
    <property type="evidence" value="ECO:0007669"/>
    <property type="project" value="TreeGrafter"/>
</dbReference>
<accession>A0A558HKN0</accession>
<protein>
    <submittedName>
        <fullName evidence="5">HAD-IA family hydrolase</fullName>
    </submittedName>
</protein>
<dbReference type="PANTHER" id="PTHR43434:SF23">
    <property type="entry name" value="PHOSPHOGLYCOLATE PHOSPHATASE"/>
    <property type="match status" value="1"/>
</dbReference>
<proteinExistence type="predicted"/>
<dbReference type="InterPro" id="IPR006439">
    <property type="entry name" value="HAD-SF_hydro_IA"/>
</dbReference>
<dbReference type="STRING" id="553385.GCA_000591415_03095"/>
<organism evidence="5 6">
    <name type="scientific">Cobetia crustatorum</name>
    <dbReference type="NCBI Taxonomy" id="553385"/>
    <lineage>
        <taxon>Bacteria</taxon>
        <taxon>Pseudomonadati</taxon>
        <taxon>Pseudomonadota</taxon>
        <taxon>Gammaproteobacteria</taxon>
        <taxon>Oceanospirillales</taxon>
        <taxon>Halomonadaceae</taxon>
        <taxon>Cobetia</taxon>
    </lineage>
</organism>
<keyword evidence="3" id="KW-0460">Magnesium</keyword>
<dbReference type="RefSeq" id="WP_144727676.1">
    <property type="nucleotide sequence ID" value="NZ_CAWOWR010000127.1"/>
</dbReference>
<evidence type="ECO:0000256" key="2">
    <source>
        <dbReference type="ARBA" id="ARBA00022801"/>
    </source>
</evidence>